<dbReference type="AlphaFoldDB" id="A0AB36G009"/>
<name>A0AB36G009_CAMJU</name>
<protein>
    <submittedName>
        <fullName evidence="1">DUF91 domain-containing protein</fullName>
    </submittedName>
</protein>
<comment type="caution">
    <text evidence="1">The sequence shown here is derived from an EMBL/GenBank/DDBJ whole genome shotgun (WGS) entry which is preliminary data.</text>
</comment>
<gene>
    <name evidence="1" type="ORF">AJY60_06155</name>
</gene>
<dbReference type="Gene3D" id="3.40.1350.10">
    <property type="match status" value="1"/>
</dbReference>
<dbReference type="Proteomes" id="UP000865560">
    <property type="component" value="Unassembled WGS sequence"/>
</dbReference>
<reference evidence="1 2" key="1">
    <citation type="submission" date="2016-09" db="EMBL/GenBank/DDBJ databases">
        <title>Campylobacter from American crows.</title>
        <authorList>
            <person name="Weis A.M."/>
            <person name="Weimer B.C."/>
            <person name="Townsend A.K."/>
            <person name="Taff C."/>
        </authorList>
    </citation>
    <scope>NUCLEOTIDE SEQUENCE [LARGE SCALE GENOMIC DNA]</scope>
    <source>
        <strain evidence="1 2">BCW_3791</strain>
    </source>
</reference>
<organism evidence="1 2">
    <name type="scientific">Campylobacter jejuni</name>
    <dbReference type="NCBI Taxonomy" id="197"/>
    <lineage>
        <taxon>Bacteria</taxon>
        <taxon>Pseudomonadati</taxon>
        <taxon>Campylobacterota</taxon>
        <taxon>Epsilonproteobacteria</taxon>
        <taxon>Campylobacterales</taxon>
        <taxon>Campylobacteraceae</taxon>
        <taxon>Campylobacter</taxon>
    </lineage>
</organism>
<sequence>MTTHVFIVDVNTFKYHLEYGFVGTGNKDYYVDFNNNYNTSLHPTSENSILCLIADFSRVQIGDLVIFYLQRNCENGIYEGKFYGFFKISSLVFLDNNDDKQFLKDELKKSLTFRCFIEPCEVYAEGVTEWEALDEIKDIISPNQMLWSLIYRKLKGNRGNTMITMYESDRLINLIRKKNNFVNLSYNRYSFDVYLQKIINTNFSLNYSGRMEKINILPRLFQKYYDGKQFEMHLQVYILQEFYKTHFFGLLSNEHIEWLGNEVGCGVGMQSIDIMASSSINTNGLIRKKVIPVELKSCEVYPEIILQMQRYINWLNQYYVPNHQSSILPVIICRKTNKNSTNYKIFYEEVQKFSINNTLPLIYIEFFISENQIQFERIF</sequence>
<dbReference type="RefSeq" id="WP_002932188.1">
    <property type="nucleotide sequence ID" value="NZ_CAMRHJ010000021.1"/>
</dbReference>
<dbReference type="GO" id="GO:0003676">
    <property type="term" value="F:nucleic acid binding"/>
    <property type="evidence" value="ECO:0007669"/>
    <property type="project" value="InterPro"/>
</dbReference>
<evidence type="ECO:0000313" key="1">
    <source>
        <dbReference type="EMBL" id="OEV46656.1"/>
    </source>
</evidence>
<accession>A0AB36G009</accession>
<dbReference type="Gene3D" id="3.10.590.10">
    <property type="entry name" value="ph1033 like domains"/>
    <property type="match status" value="1"/>
</dbReference>
<evidence type="ECO:0000313" key="2">
    <source>
        <dbReference type="Proteomes" id="UP000865560"/>
    </source>
</evidence>
<dbReference type="EMBL" id="MJVJ01000096">
    <property type="protein sequence ID" value="OEV46656.1"/>
    <property type="molecule type" value="Genomic_DNA"/>
</dbReference>
<dbReference type="InterPro" id="IPR011856">
    <property type="entry name" value="tRNA_endonuc-like_dom_sf"/>
</dbReference>
<proteinExistence type="predicted"/>